<feature type="region of interest" description="Disordered" evidence="2">
    <location>
        <begin position="1"/>
        <end position="26"/>
    </location>
</feature>
<keyword evidence="1" id="KW-0808">Transferase</keyword>
<dbReference type="SUPFAM" id="SSF51161">
    <property type="entry name" value="Trimeric LpxA-like enzymes"/>
    <property type="match status" value="1"/>
</dbReference>
<gene>
    <name evidence="3" type="ORF">VP1G_08094</name>
</gene>
<dbReference type="AlphaFoldDB" id="A0A194VA81"/>
<reference evidence="4" key="1">
    <citation type="submission" date="2014-12" db="EMBL/GenBank/DDBJ databases">
        <title>Genome Sequence of Valsa Canker Pathogens Uncovers a Specific Adaption of Colonization on Woody Bark.</title>
        <authorList>
            <person name="Yin Z."/>
            <person name="Liu H."/>
            <person name="Gao X."/>
            <person name="Li Z."/>
            <person name="Song N."/>
            <person name="Ke X."/>
            <person name="Dai Q."/>
            <person name="Wu Y."/>
            <person name="Sun Y."/>
            <person name="Xu J.-R."/>
            <person name="Kang Z.K."/>
            <person name="Wang L."/>
            <person name="Huang L."/>
        </authorList>
    </citation>
    <scope>NUCLEOTIDE SEQUENCE [LARGE SCALE GENOMIC DNA]</scope>
    <source>
        <strain evidence="4">SXYL134</strain>
    </source>
</reference>
<evidence type="ECO:0000256" key="1">
    <source>
        <dbReference type="ARBA" id="ARBA00022679"/>
    </source>
</evidence>
<dbReference type="GO" id="GO:0008374">
    <property type="term" value="F:O-acyltransferase activity"/>
    <property type="evidence" value="ECO:0007669"/>
    <property type="project" value="TreeGrafter"/>
</dbReference>
<evidence type="ECO:0000313" key="4">
    <source>
        <dbReference type="Proteomes" id="UP000078576"/>
    </source>
</evidence>
<dbReference type="Gene3D" id="2.160.10.10">
    <property type="entry name" value="Hexapeptide repeat proteins"/>
    <property type="match status" value="1"/>
</dbReference>
<sequence length="291" mass="30939">MNTQKLTPNSDLSKDGNPGPHIPEAKNIPVKRIAFMGGNDDFRAARTRCALACEEYNKLGEDAPIEDRVRGWLKITDPNYETNSSDNSPSAVDFSNLYKGGPKDCDSATAADFDTPPVTPTAFRAPAPRPTIPYIKTPVHIDYGLRVHVAPTTFINRNCAILDTPVADIVIGERCSIGPGVTIISVGHPVKFEERCEFESGRAGSWGAKVVIGDGVWVGAGVTILPGVTIGPYSTIGAGSVVAKDIPPRCVATGNPATVRYIMDDVKAAATFTETVVTLDDALKAGREEGD</sequence>
<evidence type="ECO:0008006" key="5">
    <source>
        <dbReference type="Google" id="ProtNLM"/>
    </source>
</evidence>
<protein>
    <recommendedName>
        <fullName evidence="5">Mannose-1-phosphate guanylyltransferase</fullName>
    </recommendedName>
</protein>
<dbReference type="InterPro" id="IPR011004">
    <property type="entry name" value="Trimer_LpxA-like_sf"/>
</dbReference>
<dbReference type="PROSITE" id="PS00101">
    <property type="entry name" value="HEXAPEP_TRANSFERASES"/>
    <property type="match status" value="1"/>
</dbReference>
<evidence type="ECO:0000256" key="2">
    <source>
        <dbReference type="SAM" id="MobiDB-lite"/>
    </source>
</evidence>
<dbReference type="InterPro" id="IPR001451">
    <property type="entry name" value="Hexapep"/>
</dbReference>
<name>A0A194VA81_CYTMA</name>
<accession>A0A194VA81</accession>
<dbReference type="InterPro" id="IPR051159">
    <property type="entry name" value="Hexapeptide_acetyltransf"/>
</dbReference>
<dbReference type="Pfam" id="PF00132">
    <property type="entry name" value="Hexapep"/>
    <property type="match status" value="1"/>
</dbReference>
<feature type="compositionally biased region" description="Polar residues" evidence="2">
    <location>
        <begin position="1"/>
        <end position="11"/>
    </location>
</feature>
<dbReference type="Proteomes" id="UP000078576">
    <property type="component" value="Unassembled WGS sequence"/>
</dbReference>
<dbReference type="InterPro" id="IPR018357">
    <property type="entry name" value="Hexapep_transf_CS"/>
</dbReference>
<dbReference type="PANTHER" id="PTHR23416">
    <property type="entry name" value="SIALIC ACID SYNTHASE-RELATED"/>
    <property type="match status" value="1"/>
</dbReference>
<dbReference type="OrthoDB" id="25818at2759"/>
<evidence type="ECO:0000313" key="3">
    <source>
        <dbReference type="EMBL" id="KUI60932.1"/>
    </source>
</evidence>
<dbReference type="STRING" id="694573.A0A194VA81"/>
<proteinExistence type="predicted"/>
<dbReference type="EMBL" id="KN714762">
    <property type="protein sequence ID" value="KUI60932.1"/>
    <property type="molecule type" value="Genomic_DNA"/>
</dbReference>
<keyword evidence="4" id="KW-1185">Reference proteome</keyword>
<dbReference type="PANTHER" id="PTHR23416:SF54">
    <property type="entry name" value="ACETYLTRANSFERASE, CYSE_LACA_LPXA_NODL FAMILY (AFU_ORTHOLOGUE AFUA_2G08430)-RELATED"/>
    <property type="match status" value="1"/>
</dbReference>
<organism evidence="3 4">
    <name type="scientific">Cytospora mali</name>
    <name type="common">Apple Valsa canker fungus</name>
    <name type="synonym">Valsa mali</name>
    <dbReference type="NCBI Taxonomy" id="578113"/>
    <lineage>
        <taxon>Eukaryota</taxon>
        <taxon>Fungi</taxon>
        <taxon>Dikarya</taxon>
        <taxon>Ascomycota</taxon>
        <taxon>Pezizomycotina</taxon>
        <taxon>Sordariomycetes</taxon>
        <taxon>Sordariomycetidae</taxon>
        <taxon>Diaporthales</taxon>
        <taxon>Cytosporaceae</taxon>
        <taxon>Cytospora</taxon>
    </lineage>
</organism>